<dbReference type="RefSeq" id="WP_341428201.1">
    <property type="nucleotide sequence ID" value="NZ_JBBUTG010000021.1"/>
</dbReference>
<keyword evidence="2" id="KW-1185">Reference proteome</keyword>
<sequence length="120" mass="12417">MRATPSHLTAGRLRRHLGWLLALALLFPMAQSVASWHAVSHLSATLAGDGEADAKALHASVCALCLNAAALGDGPLPSQPPRLVLGTARYAPPMAAAVATPGDAVWLAYRSRAPPSFISC</sequence>
<organism evidence="1 2">
    <name type="scientific">Ideonella lacteola</name>
    <dbReference type="NCBI Taxonomy" id="2984193"/>
    <lineage>
        <taxon>Bacteria</taxon>
        <taxon>Pseudomonadati</taxon>
        <taxon>Pseudomonadota</taxon>
        <taxon>Betaproteobacteria</taxon>
        <taxon>Burkholderiales</taxon>
        <taxon>Sphaerotilaceae</taxon>
        <taxon>Ideonella</taxon>
    </lineage>
</organism>
<reference evidence="1 2" key="1">
    <citation type="submission" date="2024-04" db="EMBL/GenBank/DDBJ databases">
        <title>Novel species of the genus Ideonella isolated from streams.</title>
        <authorList>
            <person name="Lu H."/>
        </authorList>
    </citation>
    <scope>NUCLEOTIDE SEQUENCE [LARGE SCALE GENOMIC DNA]</scope>
    <source>
        <strain evidence="1 2">DXS29W</strain>
    </source>
</reference>
<protein>
    <recommendedName>
        <fullName evidence="3">DUF2946 domain-containing protein</fullName>
    </recommendedName>
</protein>
<name>A0ABU9BUX3_9BURK</name>
<dbReference type="Proteomes" id="UP001371218">
    <property type="component" value="Unassembled WGS sequence"/>
</dbReference>
<evidence type="ECO:0000313" key="2">
    <source>
        <dbReference type="Proteomes" id="UP001371218"/>
    </source>
</evidence>
<comment type="caution">
    <text evidence="1">The sequence shown here is derived from an EMBL/GenBank/DDBJ whole genome shotgun (WGS) entry which is preliminary data.</text>
</comment>
<accession>A0ABU9BUX3</accession>
<evidence type="ECO:0000313" key="1">
    <source>
        <dbReference type="EMBL" id="MEK8033777.1"/>
    </source>
</evidence>
<evidence type="ECO:0008006" key="3">
    <source>
        <dbReference type="Google" id="ProtNLM"/>
    </source>
</evidence>
<gene>
    <name evidence="1" type="ORF">AACH06_23385</name>
</gene>
<proteinExistence type="predicted"/>
<dbReference type="EMBL" id="JBBUTG010000021">
    <property type="protein sequence ID" value="MEK8033777.1"/>
    <property type="molecule type" value="Genomic_DNA"/>
</dbReference>